<proteinExistence type="predicted"/>
<sequence length="228" mass="25387">MKHQTLFFLIALLFFHTGAYAHEADKSYNQISLEASSSADVDNDTMMVSMYAQEEGAKAVVLSNKVNKKINLALAKLKQYKAIKVETESYTTNPVYNKNQIVSWRVRQSIKLESKDMSLMSEVLGELQGQLSLNGISFDVSRDKREQQTKKLIDDALAAFTVRAKQIANKLQHDSYKIVSVNVSTSGSSSPRYKSRNMSMMAEAQVAPTFSAGDRTLSVRVSGSIELQ</sequence>
<gene>
    <name evidence="1" type="ORF">MNBD_GAMMA05-1645</name>
</gene>
<dbReference type="PANTHER" id="PTHR34387">
    <property type="entry name" value="SLR1258 PROTEIN"/>
    <property type="match status" value="1"/>
</dbReference>
<organism evidence="1">
    <name type="scientific">hydrothermal vent metagenome</name>
    <dbReference type="NCBI Taxonomy" id="652676"/>
    <lineage>
        <taxon>unclassified sequences</taxon>
        <taxon>metagenomes</taxon>
        <taxon>ecological metagenomes</taxon>
    </lineage>
</organism>
<reference evidence="1" key="1">
    <citation type="submission" date="2018-06" db="EMBL/GenBank/DDBJ databases">
        <authorList>
            <person name="Zhirakovskaya E."/>
        </authorList>
    </citation>
    <scope>NUCLEOTIDE SEQUENCE</scope>
</reference>
<dbReference type="Gene3D" id="3.30.70.2970">
    <property type="entry name" value="Protein of unknown function (DUF541), domain 2"/>
    <property type="match status" value="1"/>
</dbReference>
<dbReference type="Gene3D" id="3.30.110.170">
    <property type="entry name" value="Protein of unknown function (DUF541), domain 1"/>
    <property type="match status" value="1"/>
</dbReference>
<dbReference type="AlphaFoldDB" id="A0A3B0WDT2"/>
<dbReference type="GO" id="GO:0006974">
    <property type="term" value="P:DNA damage response"/>
    <property type="evidence" value="ECO:0007669"/>
    <property type="project" value="TreeGrafter"/>
</dbReference>
<dbReference type="InterPro" id="IPR007497">
    <property type="entry name" value="SIMPL/DUF541"/>
</dbReference>
<dbReference type="InterPro" id="IPR052022">
    <property type="entry name" value="26kDa_periplasmic_antigen"/>
</dbReference>
<evidence type="ECO:0000313" key="1">
    <source>
        <dbReference type="EMBL" id="VAW54025.1"/>
    </source>
</evidence>
<dbReference type="EMBL" id="UOFE01000036">
    <property type="protein sequence ID" value="VAW54025.1"/>
    <property type="molecule type" value="Genomic_DNA"/>
</dbReference>
<name>A0A3B0WDT2_9ZZZZ</name>
<dbReference type="Pfam" id="PF04402">
    <property type="entry name" value="SIMPL"/>
    <property type="match status" value="1"/>
</dbReference>
<evidence type="ECO:0008006" key="2">
    <source>
        <dbReference type="Google" id="ProtNLM"/>
    </source>
</evidence>
<dbReference type="PANTHER" id="PTHR34387:SF1">
    <property type="entry name" value="PERIPLASMIC IMMUNOGENIC PROTEIN"/>
    <property type="match status" value="1"/>
</dbReference>
<protein>
    <recommendedName>
        <fullName evidence="2">Periplasmic protein</fullName>
    </recommendedName>
</protein>
<accession>A0A3B0WDT2</accession>